<sequence length="189" mass="20600">MGVQVGDAVGVVTRYGYDEFGRPTTGWLPGGDDALPSTRISYALGAKTPTRVTTSTLRDNGNAARTDNGYYVLGLPAKSWCLPTSQQPIPNSTKATYDALGRAVKQITYTNADRSASTYTETTYDPLGNRTQIKDKSGRVWSWTYGSRHRVLTSTDPDSGTSRTWYDDQDHVTQTKDAKNQDGGAAGRF</sequence>
<reference evidence="2" key="2">
    <citation type="submission" date="2020-09" db="EMBL/GenBank/DDBJ databases">
        <authorList>
            <person name="Sun Q."/>
            <person name="Zhou Y."/>
        </authorList>
    </citation>
    <scope>NUCLEOTIDE SEQUENCE</scope>
    <source>
        <strain evidence="2">CGMCC 4.7110</strain>
    </source>
</reference>
<evidence type="ECO:0000313" key="3">
    <source>
        <dbReference type="Proteomes" id="UP000653411"/>
    </source>
</evidence>
<dbReference type="Proteomes" id="UP000653411">
    <property type="component" value="Unassembled WGS sequence"/>
</dbReference>
<evidence type="ECO:0008006" key="4">
    <source>
        <dbReference type="Google" id="ProtNLM"/>
    </source>
</evidence>
<keyword evidence="3" id="KW-1185">Reference proteome</keyword>
<evidence type="ECO:0000313" key="2">
    <source>
        <dbReference type="EMBL" id="GGN41933.1"/>
    </source>
</evidence>
<feature type="compositionally biased region" description="Polar residues" evidence="1">
    <location>
        <begin position="152"/>
        <end position="164"/>
    </location>
</feature>
<dbReference type="AlphaFoldDB" id="A0A917XND8"/>
<proteinExistence type="predicted"/>
<gene>
    <name evidence="2" type="ORF">GCM10011578_090760</name>
</gene>
<dbReference type="Pfam" id="PF05593">
    <property type="entry name" value="RHS_repeat"/>
    <property type="match status" value="1"/>
</dbReference>
<reference evidence="2" key="1">
    <citation type="journal article" date="2014" name="Int. J. Syst. Evol. Microbiol.">
        <title>Complete genome sequence of Corynebacterium casei LMG S-19264T (=DSM 44701T), isolated from a smear-ripened cheese.</title>
        <authorList>
            <consortium name="US DOE Joint Genome Institute (JGI-PGF)"/>
            <person name="Walter F."/>
            <person name="Albersmeier A."/>
            <person name="Kalinowski J."/>
            <person name="Ruckert C."/>
        </authorList>
    </citation>
    <scope>NUCLEOTIDE SEQUENCE</scope>
    <source>
        <strain evidence="2">CGMCC 4.7110</strain>
    </source>
</reference>
<evidence type="ECO:0000256" key="1">
    <source>
        <dbReference type="SAM" id="MobiDB-lite"/>
    </source>
</evidence>
<comment type="caution">
    <text evidence="2">The sequence shown here is derived from an EMBL/GenBank/DDBJ whole genome shotgun (WGS) entry which is preliminary data.</text>
</comment>
<protein>
    <recommendedName>
        <fullName evidence="4">RHS repeat protein</fullName>
    </recommendedName>
</protein>
<accession>A0A917XND8</accession>
<dbReference type="InterPro" id="IPR006530">
    <property type="entry name" value="YD"/>
</dbReference>
<dbReference type="EMBL" id="BMML01000035">
    <property type="protein sequence ID" value="GGN41933.1"/>
    <property type="molecule type" value="Genomic_DNA"/>
</dbReference>
<dbReference type="InterPro" id="IPR031325">
    <property type="entry name" value="RHS_repeat"/>
</dbReference>
<organism evidence="2 3">
    <name type="scientific">Streptomyces fuscichromogenes</name>
    <dbReference type="NCBI Taxonomy" id="1324013"/>
    <lineage>
        <taxon>Bacteria</taxon>
        <taxon>Bacillati</taxon>
        <taxon>Actinomycetota</taxon>
        <taxon>Actinomycetes</taxon>
        <taxon>Kitasatosporales</taxon>
        <taxon>Streptomycetaceae</taxon>
        <taxon>Streptomyces</taxon>
    </lineage>
</organism>
<name>A0A917XND8_9ACTN</name>
<dbReference type="RefSeq" id="WP_189268827.1">
    <property type="nucleotide sequence ID" value="NZ_BMML01000035.1"/>
</dbReference>
<dbReference type="NCBIfam" id="TIGR01643">
    <property type="entry name" value="YD_repeat_2x"/>
    <property type="match status" value="1"/>
</dbReference>
<feature type="compositionally biased region" description="Basic and acidic residues" evidence="1">
    <location>
        <begin position="165"/>
        <end position="180"/>
    </location>
</feature>
<feature type="region of interest" description="Disordered" evidence="1">
    <location>
        <begin position="152"/>
        <end position="189"/>
    </location>
</feature>
<dbReference type="Gene3D" id="2.180.10.10">
    <property type="entry name" value="RHS repeat-associated core"/>
    <property type="match status" value="1"/>
</dbReference>